<dbReference type="Gene3D" id="3.10.129.110">
    <property type="entry name" value="Polyketide synthase dehydratase"/>
    <property type="match status" value="1"/>
</dbReference>
<name>A0AAE4CNA0_9ACTN</name>
<sequence>MPTPPPHSPASSPQPPAPTSSCATDEQQFAAVLSDAQLNRAETDLLTGHGAAEAALASADFWTRHAQHPAPAEAALDEAAGVDTDLWIELGTADHLPLLKNRGGEDAPPLVASLPADCDNAAGLSSALAQVWAHGADIDWTLVNGSRPARPPKLPTYRFDRRYYWREEPARSADAPRTRGVALQPMVLSAATGETLAETELSLAALPFLGEHRVHGHLVVPGVVFLELILRTAESAFHAPAHVEDLVLARPLVLGDRDTAVVQVVVSRPEDGRAKVRVFTKDAGDDWQQHLSAVVATAVETDEFEELVDPETIARAQNRIDEYIDDEEFYEKAWHPDFHLGPSFRLIRDPSRGKQVGAGTLVLPADDASGITSGVRPELLVLDACIQLVTAAAHSGVEQGWEDRPVRLGTGYESMVLHRPITGDRMECTAALRETGEGHLIGDLVLVAADGMPIAEIAGVSFRPVSPEILRRAVDEQATAEAQVAHRATPPVVDLAALRAAEGAERGETVLDHLISLFADILGMRQEELDIDTGIVELADSLMMAELKARVERDLAVTLPMEMLFDGSGLKSIARWVSSEIADVVPTVSAEPEPVSAVTADAAASTASPAAAPASSLAVPTRLRWMSVEEMTAEAELDTDITADREPDAAAPETTLLTGGTGFVGAFLLAELLRRRNGNVICVVRAEDEEHALRRVVSNLEAYGLDVGSETSRIVPVIGDLAEPLFGLDEESFAALHDRVGDIVHCGGVVKWTYPYKGLEPANVSGTREVLRLATTGAPRPVHFISTVGVFSSEEFTADVVAEEQPLHTSGPLVVGYAQSKWVAEKMVRTAHSRGVPMTIHRINTGGHSVSGAFNELDHLNMILKGCIEAGIAPDDGPMPVQPAPIDYVAAAVVEASCRPELDGSTLHLVNDTAMEWPELFDAVEKFGYPLQRLSFAEWKERVTSRSSGTMALLGLAPFLNDTVDHVRLPFSDAEATRAALANTGLSCPPLNDDLIHTYLRQYVATGFVEAPAR</sequence>
<feature type="domain" description="Carrier" evidence="5">
    <location>
        <begin position="505"/>
        <end position="581"/>
    </location>
</feature>
<feature type="region of interest" description="N-terminal hotdog fold" evidence="3">
    <location>
        <begin position="176"/>
        <end position="302"/>
    </location>
</feature>
<dbReference type="InterPro" id="IPR020806">
    <property type="entry name" value="PKS_PP-bd"/>
</dbReference>
<comment type="caution">
    <text evidence="7">The sequence shown here is derived from an EMBL/GenBank/DDBJ whole genome shotgun (WGS) entry which is preliminary data.</text>
</comment>
<feature type="active site" description="Proton acceptor; for dehydratase activity" evidence="3">
    <location>
        <position position="212"/>
    </location>
</feature>
<evidence type="ECO:0000313" key="8">
    <source>
        <dbReference type="Proteomes" id="UP001180845"/>
    </source>
</evidence>
<dbReference type="Proteomes" id="UP001180845">
    <property type="component" value="Unassembled WGS sequence"/>
</dbReference>
<feature type="region of interest" description="Disordered" evidence="4">
    <location>
        <begin position="1"/>
        <end position="24"/>
    </location>
</feature>
<dbReference type="SMART" id="SM00823">
    <property type="entry name" value="PKS_PP"/>
    <property type="match status" value="1"/>
</dbReference>
<feature type="active site" description="Proton donor; for dehydratase activity" evidence="3">
    <location>
        <position position="383"/>
    </location>
</feature>
<evidence type="ECO:0000256" key="3">
    <source>
        <dbReference type="PROSITE-ProRule" id="PRU01363"/>
    </source>
</evidence>
<keyword evidence="2" id="KW-0597">Phosphoprotein</keyword>
<evidence type="ECO:0000256" key="2">
    <source>
        <dbReference type="ARBA" id="ARBA00022553"/>
    </source>
</evidence>
<dbReference type="InterPro" id="IPR036736">
    <property type="entry name" value="ACP-like_sf"/>
</dbReference>
<dbReference type="RefSeq" id="WP_310276156.1">
    <property type="nucleotide sequence ID" value="NZ_JAVDXW010000001.1"/>
</dbReference>
<dbReference type="PROSITE" id="PS52019">
    <property type="entry name" value="PKS_MFAS_DH"/>
    <property type="match status" value="1"/>
</dbReference>
<evidence type="ECO:0000259" key="5">
    <source>
        <dbReference type="PROSITE" id="PS50075"/>
    </source>
</evidence>
<dbReference type="Gene3D" id="1.10.1200.10">
    <property type="entry name" value="ACP-like"/>
    <property type="match status" value="1"/>
</dbReference>
<evidence type="ECO:0000313" key="7">
    <source>
        <dbReference type="EMBL" id="MDR7303684.1"/>
    </source>
</evidence>
<dbReference type="InterPro" id="IPR036291">
    <property type="entry name" value="NAD(P)-bd_dom_sf"/>
</dbReference>
<dbReference type="Gene3D" id="3.40.50.720">
    <property type="entry name" value="NAD(P)-binding Rossmann-like Domain"/>
    <property type="match status" value="1"/>
</dbReference>
<keyword evidence="1" id="KW-0596">Phosphopantetheine</keyword>
<feature type="domain" description="PKS/mFAS DH" evidence="6">
    <location>
        <begin position="176"/>
        <end position="471"/>
    </location>
</feature>
<gene>
    <name evidence="7" type="ORF">JOF55_003865</name>
</gene>
<dbReference type="AlphaFoldDB" id="A0AAE4CNA0"/>
<dbReference type="PROSITE" id="PS50075">
    <property type="entry name" value="CARRIER"/>
    <property type="match status" value="1"/>
</dbReference>
<dbReference type="SUPFAM" id="SSF47336">
    <property type="entry name" value="ACP-like"/>
    <property type="match status" value="1"/>
</dbReference>
<dbReference type="GO" id="GO:0031177">
    <property type="term" value="F:phosphopantetheine binding"/>
    <property type="evidence" value="ECO:0007669"/>
    <property type="project" value="InterPro"/>
</dbReference>
<evidence type="ECO:0000256" key="1">
    <source>
        <dbReference type="ARBA" id="ARBA00022450"/>
    </source>
</evidence>
<dbReference type="GO" id="GO:0016740">
    <property type="term" value="F:transferase activity"/>
    <property type="evidence" value="ECO:0007669"/>
    <property type="project" value="InterPro"/>
</dbReference>
<feature type="compositionally biased region" description="Pro residues" evidence="4">
    <location>
        <begin position="1"/>
        <end position="18"/>
    </location>
</feature>
<evidence type="ECO:0000256" key="4">
    <source>
        <dbReference type="SAM" id="MobiDB-lite"/>
    </source>
</evidence>
<dbReference type="InterPro" id="IPR049552">
    <property type="entry name" value="PKS_DH_N"/>
</dbReference>
<dbReference type="Pfam" id="PF00550">
    <property type="entry name" value="PP-binding"/>
    <property type="match status" value="1"/>
</dbReference>
<dbReference type="CDD" id="cd05235">
    <property type="entry name" value="SDR_e1"/>
    <property type="match status" value="1"/>
</dbReference>
<dbReference type="PANTHER" id="PTHR44845:SF6">
    <property type="entry name" value="BETA-ALANINE-ACTIVATING ENZYME"/>
    <property type="match status" value="1"/>
</dbReference>
<dbReference type="SUPFAM" id="SSF51735">
    <property type="entry name" value="NAD(P)-binding Rossmann-fold domains"/>
    <property type="match status" value="1"/>
</dbReference>
<dbReference type="Pfam" id="PF07993">
    <property type="entry name" value="NAD_binding_4"/>
    <property type="match status" value="1"/>
</dbReference>
<reference evidence="7" key="1">
    <citation type="submission" date="2023-07" db="EMBL/GenBank/DDBJ databases">
        <title>Sequencing the genomes of 1000 actinobacteria strains.</title>
        <authorList>
            <person name="Klenk H.-P."/>
        </authorList>
    </citation>
    <scope>NUCLEOTIDE SEQUENCE</scope>
    <source>
        <strain evidence="7">DSM 45977</strain>
    </source>
</reference>
<keyword evidence="8" id="KW-1185">Reference proteome</keyword>
<dbReference type="InterPro" id="IPR010080">
    <property type="entry name" value="Thioester_reductase-like_dom"/>
</dbReference>
<dbReference type="Gene3D" id="3.40.366.10">
    <property type="entry name" value="Malonyl-Coenzyme A Acyl Carrier Protein, domain 2"/>
    <property type="match status" value="1"/>
</dbReference>
<dbReference type="InterPro" id="IPR020807">
    <property type="entry name" value="PKS_DH"/>
</dbReference>
<dbReference type="Pfam" id="PF14765">
    <property type="entry name" value="PS-DH"/>
    <property type="match status" value="1"/>
</dbReference>
<dbReference type="PANTHER" id="PTHR44845">
    <property type="entry name" value="CARRIER DOMAIN-CONTAINING PROTEIN"/>
    <property type="match status" value="1"/>
</dbReference>
<dbReference type="InterPro" id="IPR009081">
    <property type="entry name" value="PP-bd_ACP"/>
</dbReference>
<accession>A0AAE4CNA0</accession>
<organism evidence="7 8">
    <name type="scientific">Haloactinomyces albus</name>
    <dbReference type="NCBI Taxonomy" id="1352928"/>
    <lineage>
        <taxon>Bacteria</taxon>
        <taxon>Bacillati</taxon>
        <taxon>Actinomycetota</taxon>
        <taxon>Actinomycetes</taxon>
        <taxon>Actinopolysporales</taxon>
        <taxon>Actinopolysporaceae</taxon>
        <taxon>Haloactinomyces</taxon>
    </lineage>
</organism>
<dbReference type="InterPro" id="IPR042104">
    <property type="entry name" value="PKS_dehydratase_sf"/>
</dbReference>
<proteinExistence type="predicted"/>
<dbReference type="SMART" id="SM00826">
    <property type="entry name" value="PKS_DH"/>
    <property type="match status" value="1"/>
</dbReference>
<dbReference type="EMBL" id="JAVDXW010000001">
    <property type="protein sequence ID" value="MDR7303684.1"/>
    <property type="molecule type" value="Genomic_DNA"/>
</dbReference>
<dbReference type="Gene3D" id="3.30.70.3290">
    <property type="match status" value="1"/>
</dbReference>
<dbReference type="InterPro" id="IPR001227">
    <property type="entry name" value="Ac_transferase_dom_sf"/>
</dbReference>
<evidence type="ECO:0000259" key="6">
    <source>
        <dbReference type="PROSITE" id="PS52019"/>
    </source>
</evidence>
<dbReference type="InterPro" id="IPR049900">
    <property type="entry name" value="PKS_mFAS_DH"/>
</dbReference>
<dbReference type="InterPro" id="IPR013120">
    <property type="entry name" value="FAR_NAD-bd"/>
</dbReference>
<dbReference type="InterPro" id="IPR049551">
    <property type="entry name" value="PKS_DH_C"/>
</dbReference>
<dbReference type="NCBIfam" id="TIGR01746">
    <property type="entry name" value="Thioester-redct"/>
    <property type="match status" value="1"/>
</dbReference>
<dbReference type="Pfam" id="PF21089">
    <property type="entry name" value="PKS_DH_N"/>
    <property type="match status" value="1"/>
</dbReference>
<protein>
    <submittedName>
        <fullName evidence="7">Thioester reductase-like protein</fullName>
    </submittedName>
</protein>
<feature type="region of interest" description="C-terminal hotdog fold" evidence="3">
    <location>
        <begin position="318"/>
        <end position="471"/>
    </location>
</feature>